<accession>A0A1H2IBC4</accession>
<dbReference type="RefSeq" id="WP_090215792.1">
    <property type="nucleotide sequence ID" value="NZ_LT629780.1"/>
</dbReference>
<reference evidence="2" key="1">
    <citation type="submission" date="2016-10" db="EMBL/GenBank/DDBJ databases">
        <authorList>
            <person name="Varghese N."/>
            <person name="Submissions S."/>
        </authorList>
    </citation>
    <scope>NUCLEOTIDE SEQUENCE [LARGE SCALE GENOMIC DNA]</scope>
    <source>
        <strain evidence="2">CCTCC 2012022</strain>
    </source>
</reference>
<dbReference type="Proteomes" id="UP000243063">
    <property type="component" value="Chromosome I"/>
</dbReference>
<proteinExistence type="predicted"/>
<sequence length="105" mass="11398">MGWQIKVVQGAVVKINGEKQTIPADQIREVQTVQIGKPAFKEDSETWSKGFKAETTLGLLVWEVTFSLDQSGADLENSCLASAPEGVEVVEGPKFELVECESDNG</sequence>
<dbReference type="OrthoDB" id="9833388at2"/>
<evidence type="ECO:0000313" key="1">
    <source>
        <dbReference type="EMBL" id="SDU41374.1"/>
    </source>
</evidence>
<dbReference type="AlphaFoldDB" id="A0A1H2IBC4"/>
<dbReference type="EMBL" id="LT629780">
    <property type="protein sequence ID" value="SDU41374.1"/>
    <property type="molecule type" value="Genomic_DNA"/>
</dbReference>
<dbReference type="STRING" id="1245526.SAMN05216580_2864"/>
<name>A0A1H2IBC4_9GAMM</name>
<organism evidence="1 2">
    <name type="scientific">Geopseudomonas guangdongensis</name>
    <dbReference type="NCBI Taxonomy" id="1245526"/>
    <lineage>
        <taxon>Bacteria</taxon>
        <taxon>Pseudomonadati</taxon>
        <taxon>Pseudomonadota</taxon>
        <taxon>Gammaproteobacteria</taxon>
        <taxon>Pseudomonadales</taxon>
        <taxon>Pseudomonadaceae</taxon>
        <taxon>Geopseudomonas</taxon>
    </lineage>
</organism>
<evidence type="ECO:0000313" key="2">
    <source>
        <dbReference type="Proteomes" id="UP000243063"/>
    </source>
</evidence>
<keyword evidence="2" id="KW-1185">Reference proteome</keyword>
<protein>
    <submittedName>
        <fullName evidence="1">Uncharacterized protein</fullName>
    </submittedName>
</protein>
<gene>
    <name evidence="1" type="ORF">SAMN05216580_2864</name>
</gene>